<evidence type="ECO:0000313" key="1">
    <source>
        <dbReference type="EMBL" id="AOJ10084.1"/>
    </source>
</evidence>
<sequence length="108" mass="11699">MVGAATVVASGSGGQRTIKVNVYGAVASDRERLAPTDVGNVCGERALRLERRLSAAAEALVYQLSSADRFLTARLRIVGWVRERESALVPQIVADDFAERVRWEAVAE</sequence>
<proteinExistence type="predicted"/>
<dbReference type="EMBL" id="CP013389">
    <property type="protein sequence ID" value="AOJ10084.1"/>
    <property type="molecule type" value="Genomic_DNA"/>
</dbReference>
<reference evidence="1 2" key="1">
    <citation type="submission" date="2015-12" db="EMBL/GenBank/DDBJ databases">
        <title>Diversity of Burkholderia near neighbor genomes.</title>
        <authorList>
            <person name="Sahl J."/>
            <person name="Wagner D."/>
            <person name="Keim P."/>
        </authorList>
    </citation>
    <scope>NUCLEOTIDE SEQUENCE [LARGE SCALE GENOMIC DNA]</scope>
    <source>
        <strain evidence="1 2">BDU8</strain>
    </source>
</reference>
<dbReference type="Proteomes" id="UP000067711">
    <property type="component" value="Chromosome 1"/>
</dbReference>
<gene>
    <name evidence="1" type="ORF">WS71_22855</name>
</gene>
<name>A0A1B4G2D1_9BURK</name>
<protein>
    <submittedName>
        <fullName evidence="1">Uncharacterized protein</fullName>
    </submittedName>
</protein>
<accession>A0A1B4G2D1</accession>
<evidence type="ECO:0000313" key="2">
    <source>
        <dbReference type="Proteomes" id="UP000067711"/>
    </source>
</evidence>
<organism evidence="1 2">
    <name type="scientific">Burkholderia mayonis</name>
    <dbReference type="NCBI Taxonomy" id="1385591"/>
    <lineage>
        <taxon>Bacteria</taxon>
        <taxon>Pseudomonadati</taxon>
        <taxon>Pseudomonadota</taxon>
        <taxon>Betaproteobacteria</taxon>
        <taxon>Burkholderiales</taxon>
        <taxon>Burkholderiaceae</taxon>
        <taxon>Burkholderia</taxon>
        <taxon>pseudomallei group</taxon>
    </lineage>
</organism>
<dbReference type="AlphaFoldDB" id="A0A1B4G2D1"/>